<reference evidence="1" key="2">
    <citation type="submission" date="2015-07" db="EMBL/GenBank/DDBJ databases">
        <authorList>
            <person name="Noorani M."/>
        </authorList>
    </citation>
    <scope>NUCLEOTIDE SEQUENCE</scope>
    <source>
        <strain evidence="1">Yugu1</strain>
    </source>
</reference>
<dbReference type="EMBL" id="CM003528">
    <property type="protein sequence ID" value="RCV07099.1"/>
    <property type="molecule type" value="Genomic_DNA"/>
</dbReference>
<reference evidence="1" key="1">
    <citation type="journal article" date="2012" name="Nat. Biotechnol.">
        <title>Reference genome sequence of the model plant Setaria.</title>
        <authorList>
            <person name="Bennetzen J.L."/>
            <person name="Schmutz J."/>
            <person name="Wang H."/>
            <person name="Percifield R."/>
            <person name="Hawkins J."/>
            <person name="Pontaroli A.C."/>
            <person name="Estep M."/>
            <person name="Feng L."/>
            <person name="Vaughn J.N."/>
            <person name="Grimwood J."/>
            <person name="Jenkins J."/>
            <person name="Barry K."/>
            <person name="Lindquist E."/>
            <person name="Hellsten U."/>
            <person name="Deshpande S."/>
            <person name="Wang X."/>
            <person name="Wu X."/>
            <person name="Mitros T."/>
            <person name="Triplett J."/>
            <person name="Yang X."/>
            <person name="Ye C.Y."/>
            <person name="Mauro-Herrera M."/>
            <person name="Wang L."/>
            <person name="Li P."/>
            <person name="Sharma M."/>
            <person name="Sharma R."/>
            <person name="Ronald P.C."/>
            <person name="Panaud O."/>
            <person name="Kellogg E.A."/>
            <person name="Brutnell T.P."/>
            <person name="Doust A.N."/>
            <person name="Tuskan G.A."/>
            <person name="Rokhsar D."/>
            <person name="Devos K.M."/>
        </authorList>
    </citation>
    <scope>NUCLEOTIDE SEQUENCE [LARGE SCALE GENOMIC DNA]</scope>
    <source>
        <strain evidence="1">Yugu1</strain>
    </source>
</reference>
<organism evidence="1">
    <name type="scientific">Setaria italica</name>
    <name type="common">Foxtail millet</name>
    <name type="synonym">Panicum italicum</name>
    <dbReference type="NCBI Taxonomy" id="4555"/>
    <lineage>
        <taxon>Eukaryota</taxon>
        <taxon>Viridiplantae</taxon>
        <taxon>Streptophyta</taxon>
        <taxon>Embryophyta</taxon>
        <taxon>Tracheophyta</taxon>
        <taxon>Spermatophyta</taxon>
        <taxon>Magnoliopsida</taxon>
        <taxon>Liliopsida</taxon>
        <taxon>Poales</taxon>
        <taxon>Poaceae</taxon>
        <taxon>PACMAD clade</taxon>
        <taxon>Panicoideae</taxon>
        <taxon>Panicodae</taxon>
        <taxon>Paniceae</taxon>
        <taxon>Cenchrinae</taxon>
        <taxon>Setaria</taxon>
    </lineage>
</organism>
<gene>
    <name evidence="1" type="ORF">SETIT_1G216900v2</name>
</gene>
<accession>A0A368PN70</accession>
<proteinExistence type="predicted"/>
<evidence type="ECO:0000313" key="1">
    <source>
        <dbReference type="EMBL" id="RCV07099.1"/>
    </source>
</evidence>
<name>A0A368PN70_SETIT</name>
<sequence>MTDGHARSTLAASAVAVSTSSPSMRWLPLPIVVTQPTSTVVVVSAPVGPVLKRRRPAQLVSTRLLGGGGQAPPWRHRCGRAPPAIAGGSLHRIMRGRAPPPSRSARVESAFVGPAAWICVLARVATSSDVFSLSSPLSDMDCY</sequence>
<protein>
    <submittedName>
        <fullName evidence="1">Uncharacterized protein</fullName>
    </submittedName>
</protein>
<dbReference type="AlphaFoldDB" id="A0A368PN70"/>